<dbReference type="EMBL" id="JADBEM010000001">
    <property type="protein sequence ID" value="MBE1605987.1"/>
    <property type="molecule type" value="Genomic_DNA"/>
</dbReference>
<evidence type="ECO:0000313" key="2">
    <source>
        <dbReference type="Proteomes" id="UP000638648"/>
    </source>
</evidence>
<evidence type="ECO:0000313" key="1">
    <source>
        <dbReference type="EMBL" id="MBE1605987.1"/>
    </source>
</evidence>
<dbReference type="Gene3D" id="3.50.50.60">
    <property type="entry name" value="FAD/NAD(P)-binding domain"/>
    <property type="match status" value="1"/>
</dbReference>
<sequence>MYGDIGWAAPDVLAQLRTAESVYFDSISQVVLPSWSKGRVALLGDAAWCVTLFAGYGSSLAVAGADLLGAALERHPDDIGVALAEWEKELRPEAEKKQRLGRKVKGLYAPADPFRLWLRDVPLRLAALPPVGRLLQRRLQLRRAA</sequence>
<name>A0A927R7V5_9ACTN</name>
<reference evidence="1" key="1">
    <citation type="submission" date="2020-10" db="EMBL/GenBank/DDBJ databases">
        <title>Sequencing the genomes of 1000 actinobacteria strains.</title>
        <authorList>
            <person name="Klenk H.-P."/>
        </authorList>
    </citation>
    <scope>NUCLEOTIDE SEQUENCE</scope>
    <source>
        <strain evidence="1">DSM 45354</strain>
    </source>
</reference>
<comment type="caution">
    <text evidence="1">The sequence shown here is derived from an EMBL/GenBank/DDBJ whole genome shotgun (WGS) entry which is preliminary data.</text>
</comment>
<dbReference type="Gene3D" id="3.30.9.10">
    <property type="entry name" value="D-Amino Acid Oxidase, subunit A, domain 2"/>
    <property type="match status" value="1"/>
</dbReference>
<dbReference type="RefSeq" id="WP_202896324.1">
    <property type="nucleotide sequence ID" value="NZ_BAABJL010000025.1"/>
</dbReference>
<dbReference type="SUPFAM" id="SSF51905">
    <property type="entry name" value="FAD/NAD(P)-binding domain"/>
    <property type="match status" value="1"/>
</dbReference>
<dbReference type="PANTHER" id="PTHR46865">
    <property type="entry name" value="OXIDOREDUCTASE-RELATED"/>
    <property type="match status" value="1"/>
</dbReference>
<proteinExistence type="predicted"/>
<dbReference type="PANTHER" id="PTHR46865:SF8">
    <property type="entry name" value="POSSIBLE OXIDOREDUCTASE"/>
    <property type="match status" value="1"/>
</dbReference>
<gene>
    <name evidence="1" type="ORF">HEB94_002835</name>
</gene>
<dbReference type="Proteomes" id="UP000638648">
    <property type="component" value="Unassembled WGS sequence"/>
</dbReference>
<keyword evidence="2" id="KW-1185">Reference proteome</keyword>
<accession>A0A927R7V5</accession>
<protein>
    <submittedName>
        <fullName evidence="1">2-polyprenyl-6-methoxyphenol hydroxylase-like FAD-dependent oxidoreductase</fullName>
    </submittedName>
</protein>
<dbReference type="InterPro" id="IPR051704">
    <property type="entry name" value="FAD_aromatic-hydroxylase"/>
</dbReference>
<organism evidence="1 2">
    <name type="scientific">Actinopolymorpha pittospori</name>
    <dbReference type="NCBI Taxonomy" id="648752"/>
    <lineage>
        <taxon>Bacteria</taxon>
        <taxon>Bacillati</taxon>
        <taxon>Actinomycetota</taxon>
        <taxon>Actinomycetes</taxon>
        <taxon>Propionibacteriales</taxon>
        <taxon>Actinopolymorphaceae</taxon>
        <taxon>Actinopolymorpha</taxon>
    </lineage>
</organism>
<dbReference type="InterPro" id="IPR036188">
    <property type="entry name" value="FAD/NAD-bd_sf"/>
</dbReference>
<dbReference type="AlphaFoldDB" id="A0A927R7V5"/>